<evidence type="ECO:0000259" key="19">
    <source>
        <dbReference type="PROSITE" id="PS50894"/>
    </source>
</evidence>
<evidence type="ECO:0000259" key="15">
    <source>
        <dbReference type="PROSITE" id="PS50109"/>
    </source>
</evidence>
<dbReference type="CDD" id="cd00130">
    <property type="entry name" value="PAS"/>
    <property type="match status" value="1"/>
</dbReference>
<sequence length="923" mass="101039">MLNYSKFRLISSLTWLAVAIWTLVVGGSLRWTMLNEEQEAMDTAYAEARANLNKDITLRRWATDHGGVYVPITETQQSIPWLSHVPGRDVTTTDGRRLTLLNPATVVSQMMNRYANDYGVRGRITGLKYLNPGNAPDAWEKQQLEAFTRGEKKEIWEVANIDGQPHLRYLRAMFMEPGCEKCHAILGYKLGDMRGATGLNLPLASYYARIEAARRNLQLTHGVIWLLGLGGIGVSSTFAQRRERELRESKEIIDSTDDAIISKTLDGIIRSWNPAAERLFGYRAEEAIGKSMQILIPADRQSEEPELMARISRGERIEHYETQRLCKDGRVIDVSATISPILNDHGRIVGASKIARDITEHRRAVEEVRRLNADLEERVRLRTADLEIANHSLSVAKDAAEAANVAKSSFLANMSHEIRTPMNAIIGLAHLLRRAEPTPEQAERLTKIEAAGNHLLSVINDILDISKIEAGKLQLEYTNFSLNAVLDHVRSLISDQASAKGLKIEIDPDDVPVWLRGDPTRLRQALFNYTSNALKFTDHGSISLRARLLEDNGKDVLVRFEVADTGIGLNPEQMPNLFAAFEQADASTTRKYGGTGLGLAITRHLAEMMGGEVGADSTPGKGSRFWFTARLHHGSGIMPVTTDTSAGDIEAELRERHTGARILLAEDNAINREVALELLYGAGLTVDIAVDGEEALAKARTADYQLILMDVQMPHMDGLAATRAIRALPERAGTPILAMTANAFDEDRKACFEAGMNDFVAKPVDPDLLYAALLAWLPTGSPQANIRQAPAAVAVPTPPAPLDEAALRQRLANIPGLDIERGLALVRGSTTKYLRMLNLFVDGHAEDAGLLAAGMASNDLTALKQLAHTLKGSAGNVGALWVSEAASLLHAMIVQSAGPDEIDSHGHALIAELTSLVKGIRSI</sequence>
<dbReference type="EMBL" id="AP012547">
    <property type="protein sequence ID" value="BAO29551.1"/>
    <property type="molecule type" value="Genomic_DNA"/>
</dbReference>
<evidence type="ECO:0000256" key="5">
    <source>
        <dbReference type="ARBA" id="ARBA00022741"/>
    </source>
</evidence>
<feature type="domain" description="PAS" evidence="17">
    <location>
        <begin position="245"/>
        <end position="314"/>
    </location>
</feature>
<evidence type="ECO:0000256" key="3">
    <source>
        <dbReference type="ARBA" id="ARBA00022553"/>
    </source>
</evidence>
<dbReference type="PROSITE" id="PS50112">
    <property type="entry name" value="PAS"/>
    <property type="match status" value="1"/>
</dbReference>
<proteinExistence type="predicted"/>
<feature type="domain" description="Response regulatory" evidence="16">
    <location>
        <begin position="661"/>
        <end position="777"/>
    </location>
</feature>
<keyword evidence="21" id="KW-1185">Reference proteome</keyword>
<dbReference type="InterPro" id="IPR013767">
    <property type="entry name" value="PAS_fold"/>
</dbReference>
<dbReference type="PRINTS" id="PR00344">
    <property type="entry name" value="BCTRLSENSOR"/>
</dbReference>
<dbReference type="SUPFAM" id="SSF47226">
    <property type="entry name" value="Histidine-containing phosphotransfer domain, HPT domain"/>
    <property type="match status" value="1"/>
</dbReference>
<keyword evidence="5" id="KW-0547">Nucleotide-binding</keyword>
<dbReference type="InterPro" id="IPR001789">
    <property type="entry name" value="Sig_transdc_resp-reg_receiver"/>
</dbReference>
<dbReference type="InterPro" id="IPR000014">
    <property type="entry name" value="PAS"/>
</dbReference>
<dbReference type="GO" id="GO:0005886">
    <property type="term" value="C:plasma membrane"/>
    <property type="evidence" value="ECO:0007669"/>
    <property type="project" value="UniProtKB-SubCell"/>
</dbReference>
<evidence type="ECO:0000313" key="20">
    <source>
        <dbReference type="EMBL" id="BAO29551.1"/>
    </source>
</evidence>
<dbReference type="Gene3D" id="1.10.287.130">
    <property type="match status" value="1"/>
</dbReference>
<evidence type="ECO:0000256" key="1">
    <source>
        <dbReference type="ARBA" id="ARBA00000085"/>
    </source>
</evidence>
<dbReference type="InterPro" id="IPR036890">
    <property type="entry name" value="HATPase_C_sf"/>
</dbReference>
<dbReference type="SMART" id="SM00091">
    <property type="entry name" value="PAS"/>
    <property type="match status" value="1"/>
</dbReference>
<evidence type="ECO:0000259" key="18">
    <source>
        <dbReference type="PROSITE" id="PS50113"/>
    </source>
</evidence>
<comment type="function">
    <text evidence="9">Member of the two-component regulatory system BvgS/BvgA. Phosphorylates BvgA via a four-step phosphorelay in response to environmental signals.</text>
</comment>
<evidence type="ECO:0000256" key="9">
    <source>
        <dbReference type="ARBA" id="ARBA00058004"/>
    </source>
</evidence>
<dbReference type="CDD" id="cd17546">
    <property type="entry name" value="REC_hyHK_CKI1_RcsC-like"/>
    <property type="match status" value="1"/>
</dbReference>
<dbReference type="InterPro" id="IPR021796">
    <property type="entry name" value="Tll0287-like_dom"/>
</dbReference>
<dbReference type="Gene3D" id="1.20.120.160">
    <property type="entry name" value="HPT domain"/>
    <property type="match status" value="1"/>
</dbReference>
<dbReference type="InterPro" id="IPR004358">
    <property type="entry name" value="Sig_transdc_His_kin-like_C"/>
</dbReference>
<dbReference type="AlphaFoldDB" id="W0SET8"/>
<evidence type="ECO:0000256" key="11">
    <source>
        <dbReference type="ARBA" id="ARBA00068150"/>
    </source>
</evidence>
<name>W0SET8_9PROT</name>
<evidence type="ECO:0000256" key="14">
    <source>
        <dbReference type="PROSITE-ProRule" id="PRU00169"/>
    </source>
</evidence>
<evidence type="ECO:0000313" key="21">
    <source>
        <dbReference type="Proteomes" id="UP000031637"/>
    </source>
</evidence>
<evidence type="ECO:0000259" key="16">
    <source>
        <dbReference type="PROSITE" id="PS50110"/>
    </source>
</evidence>
<dbReference type="CDD" id="cd00082">
    <property type="entry name" value="HisKA"/>
    <property type="match status" value="1"/>
</dbReference>
<dbReference type="Pfam" id="PF11845">
    <property type="entry name" value="Tll0287-like"/>
    <property type="match status" value="1"/>
</dbReference>
<dbReference type="FunFam" id="1.10.287.130:FF:000002">
    <property type="entry name" value="Two-component osmosensing histidine kinase"/>
    <property type="match status" value="1"/>
</dbReference>
<dbReference type="STRING" id="1223802.SUTH_01759"/>
<dbReference type="Pfam" id="PF00989">
    <property type="entry name" value="PAS"/>
    <property type="match status" value="1"/>
</dbReference>
<keyword evidence="7" id="KW-0067">ATP-binding</keyword>
<protein>
    <recommendedName>
        <fullName evidence="11">Sensory/regulatory protein RpfC</fullName>
        <ecNumber evidence="2">2.7.13.3</ecNumber>
    </recommendedName>
    <alternativeName>
        <fullName evidence="12">Virulence sensor protein BvgS</fullName>
    </alternativeName>
</protein>
<dbReference type="PROSITE" id="PS50113">
    <property type="entry name" value="PAC"/>
    <property type="match status" value="1"/>
</dbReference>
<keyword evidence="3 14" id="KW-0597">Phosphoprotein</keyword>
<dbReference type="Pfam" id="PF01627">
    <property type="entry name" value="Hpt"/>
    <property type="match status" value="1"/>
</dbReference>
<evidence type="ECO:0000256" key="2">
    <source>
        <dbReference type="ARBA" id="ARBA00012438"/>
    </source>
</evidence>
<dbReference type="FunFam" id="3.30.565.10:FF:000010">
    <property type="entry name" value="Sensor histidine kinase RcsC"/>
    <property type="match status" value="1"/>
</dbReference>
<dbReference type="PANTHER" id="PTHR45339">
    <property type="entry name" value="HYBRID SIGNAL TRANSDUCTION HISTIDINE KINASE J"/>
    <property type="match status" value="1"/>
</dbReference>
<dbReference type="RefSeq" id="WP_052473461.1">
    <property type="nucleotide sequence ID" value="NZ_AP012547.1"/>
</dbReference>
<reference evidence="20 21" key="1">
    <citation type="journal article" date="2014" name="Syst. Appl. Microbiol.">
        <title>Complete genomes of freshwater sulfur oxidizers Sulfuricella denitrificans skB26 and Sulfuritalea hydrogenivorans sk43H: genetic insights into the sulfur oxidation pathway of betaproteobacteria.</title>
        <authorList>
            <person name="Watanabe T."/>
            <person name="Kojima H."/>
            <person name="Fukui M."/>
        </authorList>
    </citation>
    <scope>NUCLEOTIDE SEQUENCE [LARGE SCALE GENOMIC DNA]</scope>
    <source>
        <strain evidence="20">DSM22779</strain>
    </source>
</reference>
<dbReference type="GO" id="GO:0005524">
    <property type="term" value="F:ATP binding"/>
    <property type="evidence" value="ECO:0007669"/>
    <property type="project" value="UniProtKB-KW"/>
</dbReference>
<evidence type="ECO:0000256" key="4">
    <source>
        <dbReference type="ARBA" id="ARBA00022679"/>
    </source>
</evidence>
<feature type="modified residue" description="4-aspartylphosphate" evidence="14">
    <location>
        <position position="710"/>
    </location>
</feature>
<evidence type="ECO:0000256" key="12">
    <source>
        <dbReference type="ARBA" id="ARBA00070152"/>
    </source>
</evidence>
<comment type="catalytic activity">
    <reaction evidence="1">
        <text>ATP + protein L-histidine = ADP + protein N-phospho-L-histidine.</text>
        <dbReference type="EC" id="2.7.13.3"/>
    </reaction>
</comment>
<feature type="domain" description="HPt" evidence="19">
    <location>
        <begin position="829"/>
        <end position="923"/>
    </location>
</feature>
<dbReference type="Pfam" id="PF00512">
    <property type="entry name" value="HisKA"/>
    <property type="match status" value="1"/>
</dbReference>
<feature type="domain" description="PAC" evidence="18">
    <location>
        <begin position="318"/>
        <end position="370"/>
    </location>
</feature>
<dbReference type="InterPro" id="IPR036641">
    <property type="entry name" value="HPT_dom_sf"/>
</dbReference>
<dbReference type="PROSITE" id="PS50110">
    <property type="entry name" value="RESPONSE_REGULATORY"/>
    <property type="match status" value="1"/>
</dbReference>
<dbReference type="EC" id="2.7.13.3" evidence="2"/>
<dbReference type="SMART" id="SM00387">
    <property type="entry name" value="HATPase_c"/>
    <property type="match status" value="1"/>
</dbReference>
<dbReference type="HOGENOM" id="CLU_000445_114_64_4"/>
<dbReference type="PROSITE" id="PS50109">
    <property type="entry name" value="HIS_KIN"/>
    <property type="match status" value="1"/>
</dbReference>
<dbReference type="SMART" id="SM00448">
    <property type="entry name" value="REC"/>
    <property type="match status" value="1"/>
</dbReference>
<dbReference type="GO" id="GO:0006355">
    <property type="term" value="P:regulation of DNA-templated transcription"/>
    <property type="evidence" value="ECO:0007669"/>
    <property type="project" value="InterPro"/>
</dbReference>
<dbReference type="SMART" id="SM00086">
    <property type="entry name" value="PAC"/>
    <property type="match status" value="1"/>
</dbReference>
<dbReference type="Gene3D" id="3.30.450.20">
    <property type="entry name" value="PAS domain"/>
    <property type="match status" value="1"/>
</dbReference>
<dbReference type="InterPro" id="IPR001610">
    <property type="entry name" value="PAC"/>
</dbReference>
<keyword evidence="6 20" id="KW-0418">Kinase</keyword>
<evidence type="ECO:0000256" key="7">
    <source>
        <dbReference type="ARBA" id="ARBA00022840"/>
    </source>
</evidence>
<dbReference type="SMART" id="SM00388">
    <property type="entry name" value="HisKA"/>
    <property type="match status" value="1"/>
</dbReference>
<organism evidence="20 21">
    <name type="scientific">Sulfuritalea hydrogenivorans sk43H</name>
    <dbReference type="NCBI Taxonomy" id="1223802"/>
    <lineage>
        <taxon>Bacteria</taxon>
        <taxon>Pseudomonadati</taxon>
        <taxon>Pseudomonadota</taxon>
        <taxon>Betaproteobacteria</taxon>
        <taxon>Nitrosomonadales</taxon>
        <taxon>Sterolibacteriaceae</taxon>
        <taxon>Sulfuritalea</taxon>
    </lineage>
</organism>
<dbReference type="GO" id="GO:0000155">
    <property type="term" value="F:phosphorelay sensor kinase activity"/>
    <property type="evidence" value="ECO:0007669"/>
    <property type="project" value="InterPro"/>
</dbReference>
<comment type="subunit">
    <text evidence="10">At low DSF concentrations, interacts with RpfF.</text>
</comment>
<dbReference type="Proteomes" id="UP000031637">
    <property type="component" value="Chromosome"/>
</dbReference>
<evidence type="ECO:0000259" key="17">
    <source>
        <dbReference type="PROSITE" id="PS50112"/>
    </source>
</evidence>
<dbReference type="Gene3D" id="3.30.565.10">
    <property type="entry name" value="Histidine kinase-like ATPase, C-terminal domain"/>
    <property type="match status" value="1"/>
</dbReference>
<dbReference type="NCBIfam" id="TIGR00229">
    <property type="entry name" value="sensory_box"/>
    <property type="match status" value="1"/>
</dbReference>
<dbReference type="SUPFAM" id="SSF47384">
    <property type="entry name" value="Homodimeric domain of signal transducing histidine kinase"/>
    <property type="match status" value="1"/>
</dbReference>
<dbReference type="CDD" id="cd16922">
    <property type="entry name" value="HATPase_EvgS-ArcB-TorS-like"/>
    <property type="match status" value="1"/>
</dbReference>
<dbReference type="KEGG" id="shd:SUTH_01759"/>
<evidence type="ECO:0000256" key="8">
    <source>
        <dbReference type="ARBA" id="ARBA00023012"/>
    </source>
</evidence>
<dbReference type="Pfam" id="PF02518">
    <property type="entry name" value="HATPase_c"/>
    <property type="match status" value="1"/>
</dbReference>
<evidence type="ECO:0000256" key="13">
    <source>
        <dbReference type="PROSITE-ProRule" id="PRU00110"/>
    </source>
</evidence>
<feature type="domain" description="Histidine kinase" evidence="15">
    <location>
        <begin position="413"/>
        <end position="633"/>
    </location>
</feature>
<keyword evidence="4" id="KW-0808">Transferase</keyword>
<dbReference type="PANTHER" id="PTHR45339:SF3">
    <property type="entry name" value="HISTIDINE KINASE"/>
    <property type="match status" value="1"/>
</dbReference>
<dbReference type="Pfam" id="PF00072">
    <property type="entry name" value="Response_reg"/>
    <property type="match status" value="1"/>
</dbReference>
<feature type="modified residue" description="Phosphohistidine" evidence="13">
    <location>
        <position position="868"/>
    </location>
</feature>
<keyword evidence="8" id="KW-0902">Two-component regulatory system</keyword>
<evidence type="ECO:0000256" key="10">
    <source>
        <dbReference type="ARBA" id="ARBA00064003"/>
    </source>
</evidence>
<gene>
    <name evidence="20" type="ORF">SUTH_01759</name>
</gene>
<dbReference type="InterPro" id="IPR005467">
    <property type="entry name" value="His_kinase_dom"/>
</dbReference>
<dbReference type="InterPro" id="IPR008207">
    <property type="entry name" value="Sig_transdc_His_kin_Hpt_dom"/>
</dbReference>
<dbReference type="PROSITE" id="PS50894">
    <property type="entry name" value="HPT"/>
    <property type="match status" value="1"/>
</dbReference>
<dbReference type="InterPro" id="IPR003661">
    <property type="entry name" value="HisK_dim/P_dom"/>
</dbReference>
<evidence type="ECO:0000256" key="6">
    <source>
        <dbReference type="ARBA" id="ARBA00022777"/>
    </source>
</evidence>
<dbReference type="SUPFAM" id="SSF55874">
    <property type="entry name" value="ATPase domain of HSP90 chaperone/DNA topoisomerase II/histidine kinase"/>
    <property type="match status" value="1"/>
</dbReference>
<dbReference type="SUPFAM" id="SSF55785">
    <property type="entry name" value="PYP-like sensor domain (PAS domain)"/>
    <property type="match status" value="1"/>
</dbReference>
<dbReference type="InterPro" id="IPR035965">
    <property type="entry name" value="PAS-like_dom_sf"/>
</dbReference>
<dbReference type="InterPro" id="IPR003594">
    <property type="entry name" value="HATPase_dom"/>
</dbReference>
<dbReference type="InterPro" id="IPR000700">
    <property type="entry name" value="PAS-assoc_C"/>
</dbReference>
<dbReference type="SUPFAM" id="SSF52172">
    <property type="entry name" value="CheY-like"/>
    <property type="match status" value="1"/>
</dbReference>
<accession>W0SET8</accession>
<dbReference type="InterPro" id="IPR011006">
    <property type="entry name" value="CheY-like_superfamily"/>
</dbReference>
<dbReference type="OrthoDB" id="8552871at2"/>
<dbReference type="InterPro" id="IPR036097">
    <property type="entry name" value="HisK_dim/P_sf"/>
</dbReference>
<dbReference type="Gene3D" id="3.40.50.2300">
    <property type="match status" value="1"/>
</dbReference>